<comment type="caution">
    <text evidence="9">The sequence shown here is derived from an EMBL/GenBank/DDBJ whole genome shotgun (WGS) entry which is preliminary data.</text>
</comment>
<dbReference type="Gene3D" id="6.10.70.10">
    <property type="match status" value="1"/>
</dbReference>
<proteinExistence type="predicted"/>
<evidence type="ECO:0000313" key="9">
    <source>
        <dbReference type="EMBL" id="PFX24656.1"/>
    </source>
</evidence>
<gene>
    <name evidence="9" type="primary">Brca2</name>
    <name evidence="9" type="ORF">AWC38_SpisGene10749</name>
</gene>
<name>A0A2B4S5I5_STYPI</name>
<evidence type="ECO:0000256" key="5">
    <source>
        <dbReference type="ARBA" id="ARBA00023204"/>
    </source>
</evidence>
<evidence type="ECO:0000259" key="8">
    <source>
        <dbReference type="SMART" id="SM01341"/>
    </source>
</evidence>
<keyword evidence="6" id="KW-0175">Coiled coil</keyword>
<keyword evidence="3" id="KW-0238">DNA-binding</keyword>
<protein>
    <submittedName>
        <fullName evidence="9">Breast cancer type 2 susceptibility protein-like</fullName>
    </submittedName>
</protein>
<feature type="region of interest" description="Disordered" evidence="7">
    <location>
        <begin position="2238"/>
        <end position="2291"/>
    </location>
</feature>
<dbReference type="PROSITE" id="PS50138">
    <property type="entry name" value="BRCA2_REPEAT"/>
    <property type="match status" value="12"/>
</dbReference>
<dbReference type="OrthoDB" id="21095at2759"/>
<reference evidence="10" key="1">
    <citation type="journal article" date="2017" name="bioRxiv">
        <title>Comparative analysis of the genomes of Stylophora pistillata and Acropora digitifera provides evidence for extensive differences between species of corals.</title>
        <authorList>
            <person name="Voolstra C.R."/>
            <person name="Li Y."/>
            <person name="Liew Y.J."/>
            <person name="Baumgarten S."/>
            <person name="Zoccola D."/>
            <person name="Flot J.-F."/>
            <person name="Tambutte S."/>
            <person name="Allemand D."/>
            <person name="Aranda M."/>
        </authorList>
    </citation>
    <scope>NUCLEOTIDE SEQUENCE [LARGE SCALE GENOMIC DNA]</scope>
</reference>
<dbReference type="SMART" id="SM01341">
    <property type="entry name" value="Tower"/>
    <property type="match status" value="1"/>
</dbReference>
<dbReference type="InterPro" id="IPR015205">
    <property type="entry name" value="Tower_dom"/>
</dbReference>
<dbReference type="InterPro" id="IPR015188">
    <property type="entry name" value="BRCA2_OB_3"/>
</dbReference>
<sequence>MIPKNCLPLLYEFNRIKKFISQWLVLFIGSSLSVSLNAQSQNIDDELIKSTVSQPTDCIQETAQIPRNGTTLQTLVGKNDIMISSAPAGESLHGRSNYLRKRSFGKVSGIRRSARTKRFSYPSASQVGEHHIGKSIKRTFTNDDVSLTAKKENPSIREGKGSVNCERYDDSALCATLNSRDNDIEMPLSKRLKFEGLSASCKSENNLNPSSIVNSKEKDVFLYDMDALTQFPMEYICSSPPGASRPRQEKKEDVTESVKPGELLFFDGSKEPSSRCTEEEELQPVYGNTREISDVSHSRAVASLDDGKYPSLADEIVGDDDQVWENNLIEAGKLTITALHEPQSRGLEPTQADNCQYFERFSPKKTGVYVSSEDKNIKSFVTDGTGFTGFKTASGKHVSVTLEAMGKAKAAIKKIEDSLGLCEGESKQVLRHLQPEVSTSCNATQNNGLAPNLNDVSLKKRVGETSDENLTGFERVQSSVLPGFCAFSTASGNQIHISQSAMRSARKTLSEVDNDMKASRIVHDKGVEKAKEDPCFSMEREKTCSETNRIAAFSSVVAKEPASGNDDPDSALAAYIPVEGKQRESAPLEDHLKKKSSTARAGETENKDITLQSPTHVVGGSLNNNGENVHDSLLEDLLNDFKCKRRDSLIAISEESDKVEEPDINTTSAVNSSWELRHKLCNDEYSSECNGNVLTEILPDDAGKNTAWRTSIKVASISTSEETTALSTTMQSGEKIVPPISFSGFQTASGQQVKLSAESMEKGAAIMQEIDNSILHNKDTTASPTTFPGFQTASGKLVKLSAESMEKGAAIMQNIDNSLQRNRDTTQTSSTFSGFQTASGQNVELSKRSLEKGAAIMQEIDNTIQLNRDATTPSKAFSGFQTASGKLVKLSAKSMERGAAIMQNIDNSLQCNRDITQTSSTFSGFQTASGQKVKLSKRSTEKGSAIMQEIDNSIQHNRDTTATPKFFSGFQTAYGQLVKLSTGSMEKGTAIMLKIDNSLQQKRETAAPPNAFSGFQTANGQQVTLSEESMKKGAAIMPKIDNSIQQCKEISAPSTGFSGFQTASGQKVKISAESMEKGTAIMQKIDNFLQQSRETNVPPNAFSGFQTASGQKFKLSEGSVEKGATTVQQNHDSLQQNKDISAPSTGFSGFQTASGQKVKLSAESMKKGTAIMQEIDNFLHRNKVSTLSETASGQKVNFEKQSIERGMAIMRQIDKSIEQNKGSSSLENGAAYLQNADQSFQKNVDGNEPTNCSSENGANVTSAFFSGFQTANGKTIQISESALEKAKDTMASIENDIQKSRSGTERILDDSLFKRVNGWKPVDQDTDTLINDCHVVTAVVPGRSMPLHDGRCSVEHDDAVSREILESSEALLAYESSLDVSEYDKASVAWDSLSKSAVSMTGSAKGLSHCCKEDPQRRHSTPVRCGEDMLNRTHRDTRSGMKPCSTTPSGVFHDRRVHFRAPLRARLATVENTCRSRGSDSTRSLNPLRATTPGCFKTKHSPSPRTSTPLNANAKHWTSVPRPLFITPYRNRELSTVVSPLARCSSSSFPVSESPKPLVTDLMVPSAKKAKVSSPNWSSKMKCDQLDILSKCNERVKPLPGFLSGLRRHNQRIKLKDYVGIGTLPGRHTPVELLQLGLSPEVISVTSSNAVSFRLCGRRYLSETALSRGEGVRTEDGGLLHIGSDGCIGLEEIRRYLDLQNKKSAFLTTPGVDSQLISEEWIANHYRWLVWKLAAMEVAFPCHFAGRCLTPDWLLCQLKYRYDKEFDSSDRSALKKIMERDDVSSRTMVLCVSSVTVTEDDTEKEAVEHNDNQGDIDGQSRMKMASCAIIEVTDGWYSIRAILDRPLTKLLHYRKIFAGQKLILCGAELVGSEQAVSPLEWMEKMPDGTNVFRNSRHEEREVKKFETDRHQRREKLFLKIQEEFEKECFEPERERRRSARFRRRSFVPSDLKDLHDGKEIYEALSQATDPDAIKGCLDERQLRALEEYQRLSQERKFAELQSKFESTWREQEEECQPQRNVVPLLKVRVADYLLRGRDRQNAVLSIWRPSEEVMQLLSEGSRLRIYHLTASGVRSNVQTVYLSDEWSNIVAIKFWGGLKSVAVEDVVKAGNFICCSNLTVRQDDRLQCPFLTFWELSNVSLKPREPHLRNALKTLQQSIQDLRLFMSQIQEKLDIILYPNRASLPENLKVDAEALHSTGKEIGPSLLSRPSSCIDVKVSHQSDDPSLEIPNQAAHEVNPGEKLRHSKRKLLESIPEPPPLSPLPNLIPASVRREFKKPRRAESSGNIHRKQ</sequence>
<dbReference type="Gene3D" id="2.40.50.140">
    <property type="entry name" value="Nucleic acid-binding proteins"/>
    <property type="match status" value="1"/>
</dbReference>
<dbReference type="PANTHER" id="PTHR11289">
    <property type="entry name" value="BREAST CANCER TYPE 2 SUSCEPTIBILITY PROTEIN BRCA2"/>
    <property type="match status" value="1"/>
</dbReference>
<dbReference type="SUPFAM" id="SSF81878">
    <property type="entry name" value="BRCA2 tower domain"/>
    <property type="match status" value="1"/>
</dbReference>
<dbReference type="EMBL" id="LSMT01000170">
    <property type="protein sequence ID" value="PFX24656.1"/>
    <property type="molecule type" value="Genomic_DNA"/>
</dbReference>
<dbReference type="Pfam" id="PF00634">
    <property type="entry name" value="BRCA2"/>
    <property type="match status" value="2"/>
</dbReference>
<feature type="domain" description="Tower" evidence="8">
    <location>
        <begin position="1882"/>
        <end position="1923"/>
    </location>
</feature>
<feature type="coiled-coil region" evidence="6">
    <location>
        <begin position="1276"/>
        <end position="1303"/>
    </location>
</feature>
<feature type="region of interest" description="Disordered" evidence="7">
    <location>
        <begin position="581"/>
        <end position="609"/>
    </location>
</feature>
<keyword evidence="10" id="KW-1185">Reference proteome</keyword>
<feature type="compositionally biased region" description="Polar residues" evidence="7">
    <location>
        <begin position="1474"/>
        <end position="1485"/>
    </location>
</feature>
<dbReference type="InterPro" id="IPR015525">
    <property type="entry name" value="BRCA2"/>
</dbReference>
<evidence type="ECO:0000313" key="10">
    <source>
        <dbReference type="Proteomes" id="UP000225706"/>
    </source>
</evidence>
<keyword evidence="1" id="KW-0677">Repeat</keyword>
<dbReference type="InterPro" id="IPR015252">
    <property type="entry name" value="BRCA2_hlx"/>
</dbReference>
<dbReference type="Pfam" id="PF09103">
    <property type="entry name" value="BRCA-2_OB1"/>
    <property type="match status" value="1"/>
</dbReference>
<dbReference type="InterPro" id="IPR002093">
    <property type="entry name" value="BRCA2_repeat"/>
</dbReference>
<evidence type="ECO:0000256" key="3">
    <source>
        <dbReference type="ARBA" id="ARBA00023125"/>
    </source>
</evidence>
<evidence type="ECO:0000256" key="6">
    <source>
        <dbReference type="SAM" id="Coils"/>
    </source>
</evidence>
<evidence type="ECO:0000256" key="4">
    <source>
        <dbReference type="ARBA" id="ARBA00023172"/>
    </source>
</evidence>
<organism evidence="9 10">
    <name type="scientific">Stylophora pistillata</name>
    <name type="common">Smooth cauliflower coral</name>
    <dbReference type="NCBI Taxonomy" id="50429"/>
    <lineage>
        <taxon>Eukaryota</taxon>
        <taxon>Metazoa</taxon>
        <taxon>Cnidaria</taxon>
        <taxon>Anthozoa</taxon>
        <taxon>Hexacorallia</taxon>
        <taxon>Scleractinia</taxon>
        <taxon>Astrocoeniina</taxon>
        <taxon>Pocilloporidae</taxon>
        <taxon>Stylophora</taxon>
    </lineage>
</organism>
<dbReference type="Pfam" id="PF09169">
    <property type="entry name" value="BRCA-2_helical"/>
    <property type="match status" value="1"/>
</dbReference>
<dbReference type="InterPro" id="IPR012340">
    <property type="entry name" value="NA-bd_OB-fold"/>
</dbReference>
<dbReference type="SUPFAM" id="SSF81872">
    <property type="entry name" value="BRCA2 helical domain"/>
    <property type="match status" value="1"/>
</dbReference>
<dbReference type="GO" id="GO:0003677">
    <property type="term" value="F:DNA binding"/>
    <property type="evidence" value="ECO:0007669"/>
    <property type="project" value="UniProtKB-KW"/>
</dbReference>
<feature type="region of interest" description="Disordered" evidence="7">
    <location>
        <begin position="817"/>
        <end position="838"/>
    </location>
</feature>
<dbReference type="PANTHER" id="PTHR11289:SF0">
    <property type="entry name" value="BREAST CANCER TYPE 2 SUSCEPTIBILITY PROTEIN"/>
    <property type="match status" value="1"/>
</dbReference>
<dbReference type="InterPro" id="IPR036315">
    <property type="entry name" value="BRCA2_hlx_sf"/>
</dbReference>
<dbReference type="GO" id="GO:0006355">
    <property type="term" value="P:regulation of DNA-templated transcription"/>
    <property type="evidence" value="ECO:0007669"/>
    <property type="project" value="TreeGrafter"/>
</dbReference>
<keyword evidence="2" id="KW-0227">DNA damage</keyword>
<dbReference type="SUPFAM" id="SSF50249">
    <property type="entry name" value="Nucleic acid-binding proteins"/>
    <property type="match status" value="3"/>
</dbReference>
<dbReference type="Proteomes" id="UP000225706">
    <property type="component" value="Unassembled WGS sequence"/>
</dbReference>
<feature type="region of interest" description="Disordered" evidence="7">
    <location>
        <begin position="1474"/>
        <end position="1513"/>
    </location>
</feature>
<keyword evidence="4" id="KW-0233">DNA recombination</keyword>
<keyword evidence="5" id="KW-0234">DNA repair</keyword>
<feature type="compositionally biased region" description="Basic and acidic residues" evidence="7">
    <location>
        <begin position="581"/>
        <end position="592"/>
    </location>
</feature>
<accession>A0A2B4S5I5</accession>
<dbReference type="Pfam" id="PF09104">
    <property type="entry name" value="BRCA-2_OB3"/>
    <property type="match status" value="1"/>
</dbReference>
<dbReference type="GO" id="GO:0000724">
    <property type="term" value="P:double-strand break repair via homologous recombination"/>
    <property type="evidence" value="ECO:0007669"/>
    <property type="project" value="InterPro"/>
</dbReference>
<dbReference type="STRING" id="50429.A0A2B4S5I5"/>
<evidence type="ECO:0000256" key="2">
    <source>
        <dbReference type="ARBA" id="ARBA00022763"/>
    </source>
</evidence>
<evidence type="ECO:0000256" key="7">
    <source>
        <dbReference type="SAM" id="MobiDB-lite"/>
    </source>
</evidence>
<evidence type="ECO:0000256" key="1">
    <source>
        <dbReference type="ARBA" id="ARBA00022737"/>
    </source>
</evidence>
<dbReference type="InterPro" id="IPR015187">
    <property type="entry name" value="BRCA2_OB_1"/>
</dbReference>
<feature type="compositionally biased region" description="Low complexity" evidence="7">
    <location>
        <begin position="825"/>
        <end position="838"/>
    </location>
</feature>